<evidence type="ECO:0000313" key="5">
    <source>
        <dbReference type="Proteomes" id="UP000246099"/>
    </source>
</evidence>
<keyword evidence="1" id="KW-0479">Metal-binding</keyword>
<dbReference type="PROSITE" id="PS00903">
    <property type="entry name" value="CYT_DCMP_DEAMINASES_1"/>
    <property type="match status" value="1"/>
</dbReference>
<dbReference type="Proteomes" id="UP000246099">
    <property type="component" value="Chromosome"/>
</dbReference>
<evidence type="ECO:0000259" key="3">
    <source>
        <dbReference type="PROSITE" id="PS51747"/>
    </source>
</evidence>
<organism evidence="4 5">
    <name type="scientific">Chitinophaga alhagiae</name>
    <dbReference type="NCBI Taxonomy" id="2203219"/>
    <lineage>
        <taxon>Bacteria</taxon>
        <taxon>Pseudomonadati</taxon>
        <taxon>Bacteroidota</taxon>
        <taxon>Chitinophagia</taxon>
        <taxon>Chitinophagales</taxon>
        <taxon>Chitinophagaceae</taxon>
        <taxon>Chitinophaga</taxon>
    </lineage>
</organism>
<protein>
    <submittedName>
        <fullName evidence="4">Nucleoside deaminase</fullName>
    </submittedName>
</protein>
<dbReference type="PANTHER" id="PTHR11079">
    <property type="entry name" value="CYTOSINE DEAMINASE FAMILY MEMBER"/>
    <property type="match status" value="1"/>
</dbReference>
<dbReference type="PROSITE" id="PS51747">
    <property type="entry name" value="CYT_DCMP_DEAMINASES_2"/>
    <property type="match status" value="1"/>
</dbReference>
<evidence type="ECO:0000256" key="2">
    <source>
        <dbReference type="ARBA" id="ARBA00022833"/>
    </source>
</evidence>
<dbReference type="InterPro" id="IPR002125">
    <property type="entry name" value="CMP_dCMP_dom"/>
</dbReference>
<feature type="domain" description="CMP/dCMP-type deaminase" evidence="3">
    <location>
        <begin position="2"/>
        <end position="112"/>
    </location>
</feature>
<gene>
    <name evidence="4" type="ORF">DLD77_02165</name>
</gene>
<dbReference type="InterPro" id="IPR016193">
    <property type="entry name" value="Cytidine_deaminase-like"/>
</dbReference>
<evidence type="ECO:0000313" key="4">
    <source>
        <dbReference type="EMBL" id="AWO02182.1"/>
    </source>
</evidence>
<dbReference type="RefSeq" id="WP_119078386.1">
    <property type="nucleotide sequence ID" value="NZ_CP029600.1"/>
</dbReference>
<keyword evidence="5" id="KW-1185">Reference proteome</keyword>
<reference evidence="4 5" key="1">
    <citation type="submission" date="2018-05" db="EMBL/GenBank/DDBJ databases">
        <title>Chitinophaga sp. nov., isolated from rhizosphere soil of Alhagi.</title>
        <authorList>
            <person name="Liu Y."/>
        </authorList>
    </citation>
    <scope>NUCLEOTIDE SEQUENCE [LARGE SCALE GENOMIC DNA]</scope>
    <source>
        <strain evidence="4 5">T22</strain>
    </source>
</reference>
<dbReference type="Gene3D" id="3.40.140.10">
    <property type="entry name" value="Cytidine Deaminase, domain 2"/>
    <property type="match status" value="1"/>
</dbReference>
<name>A0ABM6WE44_9BACT</name>
<dbReference type="Pfam" id="PF00383">
    <property type="entry name" value="dCMP_cyt_deam_1"/>
    <property type="match status" value="1"/>
</dbReference>
<evidence type="ECO:0000256" key="1">
    <source>
        <dbReference type="ARBA" id="ARBA00022723"/>
    </source>
</evidence>
<dbReference type="EMBL" id="CP029600">
    <property type="protein sequence ID" value="AWO02182.1"/>
    <property type="molecule type" value="Genomic_DNA"/>
</dbReference>
<accession>A0ABM6WE44</accession>
<keyword evidence="2" id="KW-0862">Zinc</keyword>
<dbReference type="SUPFAM" id="SSF53927">
    <property type="entry name" value="Cytidine deaminase-like"/>
    <property type="match status" value="1"/>
</dbReference>
<dbReference type="InterPro" id="IPR016192">
    <property type="entry name" value="APOBEC/CMP_deaminase_Zn-bd"/>
</dbReference>
<dbReference type="PANTHER" id="PTHR11079:SF179">
    <property type="entry name" value="TRNA(ADENINE(34)) DEAMINASE, CHLOROPLASTIC"/>
    <property type="match status" value="1"/>
</dbReference>
<dbReference type="CDD" id="cd01285">
    <property type="entry name" value="nucleoside_deaminase"/>
    <property type="match status" value="1"/>
</dbReference>
<sequence length="136" mass="14821">MKEHAVYMQRCLELAAMAAAEGESPVGSVIVKEGRVLGEAFEKSRQLKDITRHAEVLAIMNAVEEHGSCEGAVLYTNAEPCILCSYVIRHHKIAAVVFSQYSGELGGAGSRYPILTAEDINAWSKPPQVIVYNENS</sequence>
<proteinExistence type="predicted"/>